<keyword evidence="6" id="KW-0732">Signal</keyword>
<feature type="signal peptide" evidence="6">
    <location>
        <begin position="1"/>
        <end position="33"/>
    </location>
</feature>
<dbReference type="CDD" id="cd21134">
    <property type="entry name" value="YTH"/>
    <property type="match status" value="1"/>
</dbReference>
<protein>
    <recommendedName>
        <fullName evidence="4">YTH domain-containing family protein</fullName>
    </recommendedName>
</protein>
<feature type="chain" id="PRO_5011967864" description="YTH domain-containing family protein" evidence="6">
    <location>
        <begin position="34"/>
        <end position="695"/>
    </location>
</feature>
<dbReference type="GO" id="GO:0061157">
    <property type="term" value="P:mRNA destabilization"/>
    <property type="evidence" value="ECO:0007669"/>
    <property type="project" value="TreeGrafter"/>
</dbReference>
<dbReference type="PANTHER" id="PTHR12357:SF99">
    <property type="entry name" value="YTH DOMAIN-CONTAINING PROTEIN ECT2-RELATED"/>
    <property type="match status" value="1"/>
</dbReference>
<comment type="subcellular location">
    <subcellularLocation>
        <location evidence="1">Cytoplasm</location>
    </subcellularLocation>
</comment>
<dbReference type="PANTHER" id="PTHR12357">
    <property type="entry name" value="YTH YT521-B HOMOLOGY DOMAIN-CONTAINING"/>
    <property type="match status" value="1"/>
</dbReference>
<comment type="function">
    <text evidence="4">Specifically recognizes and binds N6-methyladenosine (m6A)-containing RNAs, and regulates mRNA stability. M6A is a modification present at internal sites of mRNAs and some non-coding RNAs and plays a role in mRNA stability and processing.</text>
</comment>
<keyword evidence="3 4" id="KW-0694">RNA-binding</keyword>
<dbReference type="GO" id="GO:1990247">
    <property type="term" value="F:N6-methyladenosine-containing RNA reader activity"/>
    <property type="evidence" value="ECO:0007669"/>
    <property type="project" value="UniProtKB-UniRule"/>
</dbReference>
<dbReference type="EMBL" id="MTKT01004939">
    <property type="protein sequence ID" value="OWM69295.1"/>
    <property type="molecule type" value="Genomic_DNA"/>
</dbReference>
<evidence type="ECO:0000313" key="8">
    <source>
        <dbReference type="EMBL" id="OWM69295.1"/>
    </source>
</evidence>
<evidence type="ECO:0000256" key="3">
    <source>
        <dbReference type="ARBA" id="ARBA00022884"/>
    </source>
</evidence>
<sequence>MANVGAPADRILSIALCFVSISHLLVSNLGVEATDLLQKLSLDAQPKPLEIPEPTKKTSSNQYGSVDAGNAANGQVQPNDRAMTPVLPDFMDPTMCYVPNGYPSTAYYYGGYDATGNNWEDYSRYANAEGVDLTSGVYGEDGSLIYHPGYGYAPYGPYSPAGTPVPGNDQLYGTQHYHYPSPYFQPLAPTSAPYNANPTAPPQGEVSASSAADQKPLPIETVNSNSGVTTNGAVKGTAGSAPVKSAHQSSFNSNGSFGRGAFPGYQDPRFGFDGMRSPIPWLDGSVFSDGQPRPVTSGAMNNTISNANSAPSSRNQQFRPNSHFMGLHHPRPISGIGTANAFMNRMYPNKLYGQYGSAVRSGMGFGAAGRNWLAFDNKYKNKGRGNGYYGYGNDSADGLNELNRGPRAKNTKNQRGVTPVAVAVKGQTLPANGTTEEENEMKSLAPDREQYNKSDFPEEYADAKFFIIKSYSEDDVHKSIKYNVWASTPNGNKKLDAAYKESQEKDGGCPIFLFFSVNTSGQFVGVAEMVGPVDFNKNVEYWQQDKWYGCFPVKWHIVKDVPNSSLKHIILENNENKPVTNSRDTQEVKLEQGLKMIKIFKEHSSKTCLLDDFEFYENRQKAIQEKKAKQQQVWEGKLHGEKDVVNGELKLQKSPEVASVLVKETAPAAQANGDVKQPEDGKVLIAVANGVANGC</sequence>
<dbReference type="GO" id="GO:0003729">
    <property type="term" value="F:mRNA binding"/>
    <property type="evidence" value="ECO:0007669"/>
    <property type="project" value="UniProtKB-UniRule"/>
</dbReference>
<dbReference type="Pfam" id="PF04146">
    <property type="entry name" value="YTH"/>
    <property type="match status" value="1"/>
</dbReference>
<keyword evidence="2" id="KW-0963">Cytoplasm</keyword>
<evidence type="ECO:0000256" key="6">
    <source>
        <dbReference type="SAM" id="SignalP"/>
    </source>
</evidence>
<organism evidence="8 9">
    <name type="scientific">Punica granatum</name>
    <name type="common">Pomegranate</name>
    <dbReference type="NCBI Taxonomy" id="22663"/>
    <lineage>
        <taxon>Eukaryota</taxon>
        <taxon>Viridiplantae</taxon>
        <taxon>Streptophyta</taxon>
        <taxon>Embryophyta</taxon>
        <taxon>Tracheophyta</taxon>
        <taxon>Spermatophyta</taxon>
        <taxon>Magnoliopsida</taxon>
        <taxon>eudicotyledons</taxon>
        <taxon>Gunneridae</taxon>
        <taxon>Pentapetalae</taxon>
        <taxon>rosids</taxon>
        <taxon>malvids</taxon>
        <taxon>Myrtales</taxon>
        <taxon>Lythraceae</taxon>
        <taxon>Punica</taxon>
    </lineage>
</organism>
<evidence type="ECO:0000313" key="9">
    <source>
        <dbReference type="Proteomes" id="UP000197138"/>
    </source>
</evidence>
<feature type="region of interest" description="Disordered" evidence="5">
    <location>
        <begin position="47"/>
        <end position="80"/>
    </location>
</feature>
<feature type="region of interest" description="Disordered" evidence="5">
    <location>
        <begin position="190"/>
        <end position="251"/>
    </location>
</feature>
<comment type="caution">
    <text evidence="8">The sequence shown here is derived from an EMBL/GenBank/DDBJ whole genome shotgun (WGS) entry which is preliminary data.</text>
</comment>
<dbReference type="Gene3D" id="3.10.590.10">
    <property type="entry name" value="ph1033 like domains"/>
    <property type="match status" value="1"/>
</dbReference>
<dbReference type="InterPro" id="IPR007275">
    <property type="entry name" value="YTH_domain"/>
</dbReference>
<dbReference type="InterPro" id="IPR045168">
    <property type="entry name" value="YTH_prot"/>
</dbReference>
<evidence type="ECO:0000256" key="1">
    <source>
        <dbReference type="ARBA" id="ARBA00004496"/>
    </source>
</evidence>
<comment type="similarity">
    <text evidence="4">Belongs to the YTHDF family.</text>
</comment>
<evidence type="ECO:0000259" key="7">
    <source>
        <dbReference type="PROSITE" id="PS50882"/>
    </source>
</evidence>
<evidence type="ECO:0000256" key="2">
    <source>
        <dbReference type="ARBA" id="ARBA00022490"/>
    </source>
</evidence>
<name>A0A218W934_PUNGR</name>
<dbReference type="AlphaFoldDB" id="A0A218W934"/>
<dbReference type="PROSITE" id="PS50882">
    <property type="entry name" value="YTH"/>
    <property type="match status" value="1"/>
</dbReference>
<gene>
    <name evidence="8" type="ORF">CDL15_Pgr025482</name>
</gene>
<evidence type="ECO:0000256" key="5">
    <source>
        <dbReference type="SAM" id="MobiDB-lite"/>
    </source>
</evidence>
<feature type="domain" description="YTH" evidence="7">
    <location>
        <begin position="463"/>
        <end position="600"/>
    </location>
</feature>
<proteinExistence type="inferred from homology"/>
<dbReference type="GO" id="GO:0005737">
    <property type="term" value="C:cytoplasm"/>
    <property type="evidence" value="ECO:0007669"/>
    <property type="project" value="UniProtKB-SubCell"/>
</dbReference>
<evidence type="ECO:0000256" key="4">
    <source>
        <dbReference type="RuleBase" id="RU369095"/>
    </source>
</evidence>
<reference evidence="9" key="1">
    <citation type="journal article" date="2017" name="Plant J.">
        <title>The pomegranate (Punica granatum L.) genome and the genomics of punicalagin biosynthesis.</title>
        <authorList>
            <person name="Qin G."/>
            <person name="Xu C."/>
            <person name="Ming R."/>
            <person name="Tang H."/>
            <person name="Guyot R."/>
            <person name="Kramer E.M."/>
            <person name="Hu Y."/>
            <person name="Yi X."/>
            <person name="Qi Y."/>
            <person name="Xu X."/>
            <person name="Gao Z."/>
            <person name="Pan H."/>
            <person name="Jian J."/>
            <person name="Tian Y."/>
            <person name="Yue Z."/>
            <person name="Xu Y."/>
        </authorList>
    </citation>
    <scope>NUCLEOTIDE SEQUENCE [LARGE SCALE GENOMIC DNA]</scope>
    <source>
        <strain evidence="9">cv. Dabenzi</strain>
    </source>
</reference>
<dbReference type="Proteomes" id="UP000197138">
    <property type="component" value="Unassembled WGS sequence"/>
</dbReference>
<feature type="compositionally biased region" description="Polar residues" evidence="5">
    <location>
        <begin position="221"/>
        <end position="232"/>
    </location>
</feature>
<accession>A0A218W934</accession>
<feature type="region of interest" description="Disordered" evidence="5">
    <location>
        <begin position="428"/>
        <end position="450"/>
    </location>
</feature>
<dbReference type="FunFam" id="3.10.590.10:FF:000001">
    <property type="entry name" value="YTH domain family 1, isoform CRA_a"/>
    <property type="match status" value="1"/>
</dbReference>